<evidence type="ECO:0000313" key="3">
    <source>
        <dbReference type="EMBL" id="KAK9832024.1"/>
    </source>
</evidence>
<dbReference type="GO" id="GO:0003950">
    <property type="term" value="F:NAD+ poly-ADP-ribosyltransferase activity"/>
    <property type="evidence" value="ECO:0007669"/>
    <property type="project" value="UniProtKB-UniRule"/>
</dbReference>
<keyword evidence="1" id="KW-0808">Transferase</keyword>
<evidence type="ECO:0000256" key="1">
    <source>
        <dbReference type="RuleBase" id="RU362114"/>
    </source>
</evidence>
<dbReference type="PANTHER" id="PTHR45740:SF2">
    <property type="entry name" value="POLY [ADP-RIBOSE] POLYMERASE"/>
    <property type="match status" value="1"/>
</dbReference>
<name>A0AAW1RE91_9CHLO</name>
<keyword evidence="1" id="KW-0520">NAD</keyword>
<comment type="caution">
    <text evidence="3">The sequence shown here is derived from an EMBL/GenBank/DDBJ whole genome shotgun (WGS) entry which is preliminary data.</text>
</comment>
<dbReference type="GO" id="GO:1990404">
    <property type="term" value="F:NAD+-protein mono-ADP-ribosyltransferase activity"/>
    <property type="evidence" value="ECO:0007669"/>
    <property type="project" value="TreeGrafter"/>
</dbReference>
<keyword evidence="4" id="KW-1185">Reference proteome</keyword>
<protein>
    <recommendedName>
        <fullName evidence="1">Poly [ADP-ribose] polymerase</fullName>
        <shortName evidence="1">PARP</shortName>
        <ecNumber evidence="1">2.4.2.-</ecNumber>
    </recommendedName>
</protein>
<dbReference type="Gene3D" id="3.90.228.10">
    <property type="match status" value="1"/>
</dbReference>
<dbReference type="GO" id="GO:0005634">
    <property type="term" value="C:nucleus"/>
    <property type="evidence" value="ECO:0007669"/>
    <property type="project" value="TreeGrafter"/>
</dbReference>
<dbReference type="InterPro" id="IPR051712">
    <property type="entry name" value="ARTD-AVP"/>
</dbReference>
<evidence type="ECO:0000313" key="4">
    <source>
        <dbReference type="Proteomes" id="UP001485043"/>
    </source>
</evidence>
<dbReference type="AlphaFoldDB" id="A0AAW1RE91"/>
<dbReference type="PROSITE" id="PS51059">
    <property type="entry name" value="PARP_CATALYTIC"/>
    <property type="match status" value="1"/>
</dbReference>
<reference evidence="3 4" key="1">
    <citation type="journal article" date="2024" name="Nat. Commun.">
        <title>Phylogenomics reveals the evolutionary origins of lichenization in chlorophyte algae.</title>
        <authorList>
            <person name="Puginier C."/>
            <person name="Libourel C."/>
            <person name="Otte J."/>
            <person name="Skaloud P."/>
            <person name="Haon M."/>
            <person name="Grisel S."/>
            <person name="Petersen M."/>
            <person name="Berrin J.G."/>
            <person name="Delaux P.M."/>
            <person name="Dal Grande F."/>
            <person name="Keller J."/>
        </authorList>
    </citation>
    <scope>NUCLEOTIDE SEQUENCE [LARGE SCALE GENOMIC DNA]</scope>
    <source>
        <strain evidence="3 4">SAG 2523</strain>
    </source>
</reference>
<dbReference type="EMBL" id="JALJOV010002261">
    <property type="protein sequence ID" value="KAK9832024.1"/>
    <property type="molecule type" value="Genomic_DNA"/>
</dbReference>
<keyword evidence="1" id="KW-0328">Glycosyltransferase</keyword>
<dbReference type="PANTHER" id="PTHR45740">
    <property type="entry name" value="POLY [ADP-RIBOSE] POLYMERASE"/>
    <property type="match status" value="1"/>
</dbReference>
<dbReference type="EC" id="2.4.2.-" evidence="1"/>
<dbReference type="InterPro" id="IPR012317">
    <property type="entry name" value="Poly(ADP-ribose)pol_cat_dom"/>
</dbReference>
<dbReference type="Proteomes" id="UP001485043">
    <property type="component" value="Unassembled WGS sequence"/>
</dbReference>
<feature type="domain" description="PARP catalytic" evidence="2">
    <location>
        <begin position="1"/>
        <end position="114"/>
    </location>
</feature>
<dbReference type="SUPFAM" id="SSF56399">
    <property type="entry name" value="ADP-ribosylation"/>
    <property type="match status" value="1"/>
</dbReference>
<sequence length="114" mass="12638">MKDEQVKCIERVRTSNDLKLFHGAGKHALEAIINEGFDIRVANAGSLGQGTYFAQKSTYSTQFSQKPHQAALKAAEDSSWRVCCPKGHQEQRDVDVLDPSAWNFATQINSNISV</sequence>
<proteinExistence type="predicted"/>
<accession>A0AAW1RE91</accession>
<evidence type="ECO:0000259" key="2">
    <source>
        <dbReference type="PROSITE" id="PS51059"/>
    </source>
</evidence>
<dbReference type="Pfam" id="PF00644">
    <property type="entry name" value="PARP"/>
    <property type="match status" value="1"/>
</dbReference>
<gene>
    <name evidence="3" type="ORF">WJX84_002179</name>
</gene>
<organism evidence="3 4">
    <name type="scientific">Apatococcus fuscideae</name>
    <dbReference type="NCBI Taxonomy" id="2026836"/>
    <lineage>
        <taxon>Eukaryota</taxon>
        <taxon>Viridiplantae</taxon>
        <taxon>Chlorophyta</taxon>
        <taxon>core chlorophytes</taxon>
        <taxon>Trebouxiophyceae</taxon>
        <taxon>Chlorellales</taxon>
        <taxon>Chlorellaceae</taxon>
        <taxon>Apatococcus</taxon>
    </lineage>
</organism>